<dbReference type="InterPro" id="IPR002867">
    <property type="entry name" value="IBR_dom"/>
</dbReference>
<feature type="compositionally biased region" description="Basic and acidic residues" evidence="10">
    <location>
        <begin position="189"/>
        <end position="199"/>
    </location>
</feature>
<evidence type="ECO:0000256" key="7">
    <source>
        <dbReference type="ARBA" id="ARBA00022786"/>
    </source>
</evidence>
<dbReference type="InterPro" id="IPR017907">
    <property type="entry name" value="Znf_RING_CS"/>
</dbReference>
<dbReference type="PANTHER" id="PTHR11685">
    <property type="entry name" value="RBR FAMILY RING FINGER AND IBR DOMAIN-CONTAINING"/>
    <property type="match status" value="1"/>
</dbReference>
<accession>A0A2G8LRA4</accession>
<proteinExistence type="predicted"/>
<dbReference type="InterPro" id="IPR001841">
    <property type="entry name" value="Znf_RING"/>
</dbReference>
<dbReference type="InterPro" id="IPR044066">
    <property type="entry name" value="TRIAD_supradom"/>
</dbReference>
<keyword evidence="8" id="KW-0862">Zinc</keyword>
<keyword evidence="14" id="KW-1185">Reference proteome</keyword>
<evidence type="ECO:0000256" key="2">
    <source>
        <dbReference type="ARBA" id="ARBA00012251"/>
    </source>
</evidence>
<evidence type="ECO:0000256" key="1">
    <source>
        <dbReference type="ARBA" id="ARBA00001798"/>
    </source>
</evidence>
<dbReference type="PROSITE" id="PS51873">
    <property type="entry name" value="TRIAD"/>
    <property type="match status" value="1"/>
</dbReference>
<feature type="region of interest" description="Disordered" evidence="10">
    <location>
        <begin position="189"/>
        <end position="213"/>
    </location>
</feature>
<organism evidence="13 14">
    <name type="scientific">Stichopus japonicus</name>
    <name type="common">Sea cucumber</name>
    <dbReference type="NCBI Taxonomy" id="307972"/>
    <lineage>
        <taxon>Eukaryota</taxon>
        <taxon>Metazoa</taxon>
        <taxon>Echinodermata</taxon>
        <taxon>Eleutherozoa</taxon>
        <taxon>Echinozoa</taxon>
        <taxon>Holothuroidea</taxon>
        <taxon>Aspidochirotacea</taxon>
        <taxon>Aspidochirotida</taxon>
        <taxon>Stichopodidae</taxon>
        <taxon>Apostichopus</taxon>
    </lineage>
</organism>
<dbReference type="GO" id="GO:0061630">
    <property type="term" value="F:ubiquitin protein ligase activity"/>
    <property type="evidence" value="ECO:0007669"/>
    <property type="project" value="UniProtKB-EC"/>
</dbReference>
<comment type="caution">
    <text evidence="13">The sequence shown here is derived from an EMBL/GenBank/DDBJ whole genome shotgun (WGS) entry which is preliminary data.</text>
</comment>
<dbReference type="SMART" id="SM00647">
    <property type="entry name" value="IBR"/>
    <property type="match status" value="2"/>
</dbReference>
<evidence type="ECO:0000259" key="12">
    <source>
        <dbReference type="PROSITE" id="PS51873"/>
    </source>
</evidence>
<feature type="region of interest" description="Disordered" evidence="10">
    <location>
        <begin position="301"/>
        <end position="321"/>
    </location>
</feature>
<evidence type="ECO:0000256" key="10">
    <source>
        <dbReference type="SAM" id="MobiDB-lite"/>
    </source>
</evidence>
<dbReference type="EMBL" id="MRZV01000006">
    <property type="protein sequence ID" value="PIK62755.1"/>
    <property type="molecule type" value="Genomic_DNA"/>
</dbReference>
<evidence type="ECO:0000256" key="4">
    <source>
        <dbReference type="ARBA" id="ARBA00022723"/>
    </source>
</evidence>
<dbReference type="GO" id="GO:0016567">
    <property type="term" value="P:protein ubiquitination"/>
    <property type="evidence" value="ECO:0007669"/>
    <property type="project" value="InterPro"/>
</dbReference>
<dbReference type="GO" id="GO:0008270">
    <property type="term" value="F:zinc ion binding"/>
    <property type="evidence" value="ECO:0007669"/>
    <property type="project" value="UniProtKB-KW"/>
</dbReference>
<evidence type="ECO:0000313" key="13">
    <source>
        <dbReference type="EMBL" id="PIK62755.1"/>
    </source>
</evidence>
<keyword evidence="5" id="KW-0677">Repeat</keyword>
<reference evidence="13 14" key="1">
    <citation type="journal article" date="2017" name="PLoS Biol.">
        <title>The sea cucumber genome provides insights into morphological evolution and visceral regeneration.</title>
        <authorList>
            <person name="Zhang X."/>
            <person name="Sun L."/>
            <person name="Yuan J."/>
            <person name="Sun Y."/>
            <person name="Gao Y."/>
            <person name="Zhang L."/>
            <person name="Li S."/>
            <person name="Dai H."/>
            <person name="Hamel J.F."/>
            <person name="Liu C."/>
            <person name="Yu Y."/>
            <person name="Liu S."/>
            <person name="Lin W."/>
            <person name="Guo K."/>
            <person name="Jin S."/>
            <person name="Xu P."/>
            <person name="Storey K.B."/>
            <person name="Huan P."/>
            <person name="Zhang T."/>
            <person name="Zhou Y."/>
            <person name="Zhang J."/>
            <person name="Lin C."/>
            <person name="Li X."/>
            <person name="Xing L."/>
            <person name="Huo D."/>
            <person name="Sun M."/>
            <person name="Wang L."/>
            <person name="Mercier A."/>
            <person name="Li F."/>
            <person name="Yang H."/>
            <person name="Xiang J."/>
        </authorList>
    </citation>
    <scope>NUCLEOTIDE SEQUENCE [LARGE SCALE GENOMIC DNA]</scope>
    <source>
        <strain evidence="13">Shaxun</strain>
        <tissue evidence="13">Muscle</tissue>
    </source>
</reference>
<dbReference type="CDD" id="cd20336">
    <property type="entry name" value="Rcat_RBR"/>
    <property type="match status" value="1"/>
</dbReference>
<dbReference type="InterPro" id="IPR031127">
    <property type="entry name" value="E3_UB_ligase_RBR"/>
</dbReference>
<keyword evidence="3" id="KW-0808">Transferase</keyword>
<evidence type="ECO:0000313" key="14">
    <source>
        <dbReference type="Proteomes" id="UP000230750"/>
    </source>
</evidence>
<dbReference type="Proteomes" id="UP000230750">
    <property type="component" value="Unassembled WGS sequence"/>
</dbReference>
<keyword evidence="6 9" id="KW-0863">Zinc-finger</keyword>
<comment type="catalytic activity">
    <reaction evidence="1">
        <text>[E2 ubiquitin-conjugating enzyme]-S-ubiquitinyl-L-cysteine + [acceptor protein]-L-lysine = [E2 ubiquitin-conjugating enzyme]-L-cysteine + [acceptor protein]-N(6)-ubiquitinyl-L-lysine.</text>
        <dbReference type="EC" id="2.3.2.31"/>
    </reaction>
</comment>
<name>A0A2G8LRA4_STIJA</name>
<feature type="compositionally biased region" description="Low complexity" evidence="10">
    <location>
        <begin position="309"/>
        <end position="321"/>
    </location>
</feature>
<feature type="domain" description="RING-type" evidence="11">
    <location>
        <begin position="520"/>
        <end position="570"/>
    </location>
</feature>
<evidence type="ECO:0000259" key="11">
    <source>
        <dbReference type="PROSITE" id="PS50089"/>
    </source>
</evidence>
<dbReference type="Gene3D" id="3.30.40.10">
    <property type="entry name" value="Zinc/RING finger domain, C3HC4 (zinc finger)"/>
    <property type="match status" value="1"/>
</dbReference>
<keyword evidence="7" id="KW-0833">Ubl conjugation pathway</keyword>
<dbReference type="STRING" id="307972.A0A2G8LRA4"/>
<dbReference type="PROSITE" id="PS50089">
    <property type="entry name" value="ZF_RING_2"/>
    <property type="match status" value="1"/>
</dbReference>
<dbReference type="CDD" id="cd20335">
    <property type="entry name" value="BRcat_RBR"/>
    <property type="match status" value="1"/>
</dbReference>
<evidence type="ECO:0000256" key="8">
    <source>
        <dbReference type="ARBA" id="ARBA00022833"/>
    </source>
</evidence>
<dbReference type="Pfam" id="PF22191">
    <property type="entry name" value="IBR_1"/>
    <property type="match status" value="1"/>
</dbReference>
<evidence type="ECO:0000256" key="6">
    <source>
        <dbReference type="ARBA" id="ARBA00022771"/>
    </source>
</evidence>
<dbReference type="Pfam" id="PF01485">
    <property type="entry name" value="IBR"/>
    <property type="match status" value="1"/>
</dbReference>
<evidence type="ECO:0000256" key="9">
    <source>
        <dbReference type="PROSITE-ProRule" id="PRU00175"/>
    </source>
</evidence>
<dbReference type="InterPro" id="IPR013083">
    <property type="entry name" value="Znf_RING/FYVE/PHD"/>
</dbReference>
<feature type="domain" description="RING-type" evidence="12">
    <location>
        <begin position="516"/>
        <end position="739"/>
    </location>
</feature>
<evidence type="ECO:0000256" key="5">
    <source>
        <dbReference type="ARBA" id="ARBA00022737"/>
    </source>
</evidence>
<dbReference type="OrthoDB" id="10054928at2759"/>
<dbReference type="AlphaFoldDB" id="A0A2G8LRA4"/>
<keyword evidence="4" id="KW-0479">Metal-binding</keyword>
<protein>
    <recommendedName>
        <fullName evidence="2">RBR-type E3 ubiquitin transferase</fullName>
        <ecNumber evidence="2">2.3.2.31</ecNumber>
    </recommendedName>
</protein>
<gene>
    <name evidence="13" type="ORF">BSL78_00335</name>
</gene>
<dbReference type="Gene3D" id="1.20.120.1750">
    <property type="match status" value="1"/>
</dbReference>
<dbReference type="PROSITE" id="PS00518">
    <property type="entry name" value="ZF_RING_1"/>
    <property type="match status" value="1"/>
</dbReference>
<dbReference type="SUPFAM" id="SSF57850">
    <property type="entry name" value="RING/U-box"/>
    <property type="match status" value="3"/>
</dbReference>
<sequence length="940" mass="108502">MVHRRGSKFGVVTSRTLRKTEYFGKPREFHNGQFIVTKYVEQGRGQHHTINKKFQEILQDGLEVYDHTPFRNTEITEYSLNKRKRWQLPGLLKQAIKDGEMEELSFRVTLIERALEVRIDPEEGMSDRKRSWGRITHIVDEDEPRVPPLPELTYEVCYPRPKTAYPSFTPLSTAKLYMRDRRKRIENTKTKEKMHRDGKLSLGGDDESDVTGQSCDVILDERDWTTDRFELEEEELPPDKMLLPSNISCLGDFISFNSKPNTPQKRKKRKTRSSSETGQDSSKKKCTILDPTIRLLDDDEFTDLAEPHSPSTDSGYSDSSETTFTFDPVDYTTTWREVTFEKSALEESSMARSLGDSLLDYAESDPYCAAINLCRVDRDESQEARSDEVVLLIQRLAEEDLTTRCRFRVCDLRGDADDKQFVDTNMVSIDRKSVYALSEFVEIVKQTLGSSLRPMEEYKVKSRKPKETIRLDTVSSLLGWQYYCKPEAEVVDDMVHQEENSSARSFSSYRPCALTPPKMCEICFDDIVDTEGTVPSATALRKCSHWFCGACWQQHVASRTQQGDANMKCPAYECDTPVDATTQLSLLPDPCLPLYARLRRSRLLSRQRNWEWCQNPLCSRMVRVKGTRPPHNGDDQKNVIHCECGYSWCHGCKESVHWPATCQQAAEYKDYVKNKGVDVGEDRITTVEVKHCPQCSYPVEKNGGCMHMMCCFCNHEYCWECLSSWRDHLDDWQDCMQMPTVSVSLTGRKRSSVEMYLLAATQRRKERMAAGEVTTSAESIGLRVYYQYLKTTNRHLPKIKQCNFSAFKKSYSLTWLASSEEMRQFEDILRLCESASSLFNEICFILEYLNVLIATGKTRQLRLRNSGWKDTIDKLGFISQRLRNILTGEEHLKYFEFTKRLERLVQTGKQRLKEVTGALPRVYKLLSAKNITGRRPVAVS</sequence>
<feature type="region of interest" description="Disordered" evidence="10">
    <location>
        <begin position="254"/>
        <end position="283"/>
    </location>
</feature>
<dbReference type="EC" id="2.3.2.31" evidence="2"/>
<evidence type="ECO:0000256" key="3">
    <source>
        <dbReference type="ARBA" id="ARBA00022679"/>
    </source>
</evidence>